<gene>
    <name evidence="1" type="ORF">DVH24_017853</name>
</gene>
<accession>A0A498KES1</accession>
<dbReference type="EMBL" id="RDQH01000328">
    <property type="protein sequence ID" value="RXI05811.1"/>
    <property type="molecule type" value="Genomic_DNA"/>
</dbReference>
<dbReference type="GO" id="GO:0005794">
    <property type="term" value="C:Golgi apparatus"/>
    <property type="evidence" value="ECO:0007669"/>
    <property type="project" value="TreeGrafter"/>
</dbReference>
<sequence length="62" mass="7365">MTINLLTLCYTHCVLFPIVINFYIPWRFIHFVDRFFSPIHAQLGIDIFGMKYSEMLSLNPII</sequence>
<organism evidence="1 2">
    <name type="scientific">Malus domestica</name>
    <name type="common">Apple</name>
    <name type="synonym">Pyrus malus</name>
    <dbReference type="NCBI Taxonomy" id="3750"/>
    <lineage>
        <taxon>Eukaryota</taxon>
        <taxon>Viridiplantae</taxon>
        <taxon>Streptophyta</taxon>
        <taxon>Embryophyta</taxon>
        <taxon>Tracheophyta</taxon>
        <taxon>Spermatophyta</taxon>
        <taxon>Magnoliopsida</taxon>
        <taxon>eudicotyledons</taxon>
        <taxon>Gunneridae</taxon>
        <taxon>Pentapetalae</taxon>
        <taxon>rosids</taxon>
        <taxon>fabids</taxon>
        <taxon>Rosales</taxon>
        <taxon>Rosaceae</taxon>
        <taxon>Amygdaloideae</taxon>
        <taxon>Maleae</taxon>
        <taxon>Malus</taxon>
    </lineage>
</organism>
<dbReference type="InterPro" id="IPR007462">
    <property type="entry name" value="COV1-like"/>
</dbReference>
<evidence type="ECO:0000313" key="2">
    <source>
        <dbReference type="Proteomes" id="UP000290289"/>
    </source>
</evidence>
<dbReference type="Proteomes" id="UP000290289">
    <property type="component" value="Chromosome 2"/>
</dbReference>
<dbReference type="PANTHER" id="PTHR31876">
    <property type="entry name" value="COV-LIKE PROTEIN 1"/>
    <property type="match status" value="1"/>
</dbReference>
<name>A0A498KES1_MALDO</name>
<dbReference type="AlphaFoldDB" id="A0A498KES1"/>
<reference evidence="1 2" key="1">
    <citation type="submission" date="2018-10" db="EMBL/GenBank/DDBJ databases">
        <title>A high-quality apple genome assembly.</title>
        <authorList>
            <person name="Hu J."/>
        </authorList>
    </citation>
    <scope>NUCLEOTIDE SEQUENCE [LARGE SCALE GENOMIC DNA]</scope>
    <source>
        <strain evidence="2">cv. HFTH1</strain>
        <tissue evidence="1">Young leaf</tissue>
    </source>
</reference>
<proteinExistence type="predicted"/>
<evidence type="ECO:0000313" key="1">
    <source>
        <dbReference type="EMBL" id="RXI05811.1"/>
    </source>
</evidence>
<dbReference type="GO" id="GO:0010222">
    <property type="term" value="P:stem vascular tissue pattern formation"/>
    <property type="evidence" value="ECO:0007669"/>
    <property type="project" value="TreeGrafter"/>
</dbReference>
<comment type="caution">
    <text evidence="1">The sequence shown here is derived from an EMBL/GenBank/DDBJ whole genome shotgun (WGS) entry which is preliminary data.</text>
</comment>
<keyword evidence="2" id="KW-1185">Reference proteome</keyword>
<dbReference type="PANTHER" id="PTHR31876:SF15">
    <property type="entry name" value="COV-LIKE PROTEIN 1"/>
    <property type="match status" value="1"/>
</dbReference>
<protein>
    <submittedName>
        <fullName evidence="1">Uncharacterized protein</fullName>
    </submittedName>
</protein>